<dbReference type="STRING" id="51028.A0A0N4UWR2"/>
<gene>
    <name evidence="1" type="ORF">EVEC_LOCUS1649</name>
</gene>
<dbReference type="EMBL" id="UXUI01007244">
    <property type="protein sequence ID" value="VDD86506.1"/>
    <property type="molecule type" value="Genomic_DNA"/>
</dbReference>
<keyword evidence="2" id="KW-1185">Reference proteome</keyword>
<dbReference type="WBParaSite" id="EVEC_0000194101-mRNA-1">
    <property type="protein sequence ID" value="EVEC_0000194101-mRNA-1"/>
    <property type="gene ID" value="EVEC_0000194101"/>
</dbReference>
<evidence type="ECO:0000313" key="2">
    <source>
        <dbReference type="Proteomes" id="UP000274131"/>
    </source>
</evidence>
<dbReference type="AlphaFoldDB" id="A0A0N4UWR2"/>
<reference evidence="3" key="1">
    <citation type="submission" date="2017-02" db="UniProtKB">
        <authorList>
            <consortium name="WormBaseParasite"/>
        </authorList>
    </citation>
    <scope>IDENTIFICATION</scope>
</reference>
<evidence type="ECO:0000313" key="1">
    <source>
        <dbReference type="EMBL" id="VDD86506.1"/>
    </source>
</evidence>
<evidence type="ECO:0000313" key="3">
    <source>
        <dbReference type="WBParaSite" id="EVEC_0000194101-mRNA-1"/>
    </source>
</evidence>
<name>A0A0N4UWR2_ENTVE</name>
<dbReference type="InterPro" id="IPR039260">
    <property type="entry name" value="Cpg-3"/>
</dbReference>
<dbReference type="Proteomes" id="UP000274131">
    <property type="component" value="Unassembled WGS sequence"/>
</dbReference>
<sequence>MLLCANQYSNRFINLWRTNDEFPGTCVGINIGKCNCLACVNGTICYNDNGCGGLEKACGRRSHKCNCERGEVPSTFTMKKHGLQGSYEEQMNSCSERYCVPNTPSCYGLPCNSGLCYC</sequence>
<reference evidence="1 2" key="2">
    <citation type="submission" date="2018-10" db="EMBL/GenBank/DDBJ databases">
        <authorList>
            <consortium name="Pathogen Informatics"/>
        </authorList>
    </citation>
    <scope>NUCLEOTIDE SEQUENCE [LARGE SCALE GENOMIC DNA]</scope>
</reference>
<accession>A0A0N4UWR2</accession>
<dbReference type="PANTHER" id="PTHR37973">
    <property type="entry name" value="CHONDROITIN PROTEOGLYCAN 3"/>
    <property type="match status" value="1"/>
</dbReference>
<dbReference type="PANTHER" id="PTHR37973:SF1">
    <property type="entry name" value="DICKKOPF_N DOMAIN-CONTAINING PROTEIN"/>
    <property type="match status" value="1"/>
</dbReference>
<protein>
    <submittedName>
        <fullName evidence="3">CC domain-containing protein</fullName>
    </submittedName>
</protein>
<organism evidence="3">
    <name type="scientific">Enterobius vermicularis</name>
    <name type="common">Human pinworm</name>
    <dbReference type="NCBI Taxonomy" id="51028"/>
    <lineage>
        <taxon>Eukaryota</taxon>
        <taxon>Metazoa</taxon>
        <taxon>Ecdysozoa</taxon>
        <taxon>Nematoda</taxon>
        <taxon>Chromadorea</taxon>
        <taxon>Rhabditida</taxon>
        <taxon>Spirurina</taxon>
        <taxon>Oxyuridomorpha</taxon>
        <taxon>Oxyuroidea</taxon>
        <taxon>Oxyuridae</taxon>
        <taxon>Enterobius</taxon>
    </lineage>
</organism>
<dbReference type="OrthoDB" id="5816387at2759"/>
<proteinExistence type="predicted"/>